<evidence type="ECO:0000256" key="1">
    <source>
        <dbReference type="ARBA" id="ARBA00022723"/>
    </source>
</evidence>
<dbReference type="PANTHER" id="PTHR43808:SF9">
    <property type="entry name" value="BLL0789 PROTEIN"/>
    <property type="match status" value="1"/>
</dbReference>
<feature type="domain" description="Peptidase M20 dimerisation" evidence="3">
    <location>
        <begin position="184"/>
        <end position="270"/>
    </location>
</feature>
<evidence type="ECO:0000259" key="3">
    <source>
        <dbReference type="Pfam" id="PF07687"/>
    </source>
</evidence>
<dbReference type="InterPro" id="IPR002933">
    <property type="entry name" value="Peptidase_M20"/>
</dbReference>
<dbReference type="SUPFAM" id="SSF55031">
    <property type="entry name" value="Bacterial exopeptidase dimerisation domain"/>
    <property type="match status" value="1"/>
</dbReference>
<dbReference type="Pfam" id="PF07687">
    <property type="entry name" value="M20_dimer"/>
    <property type="match status" value="1"/>
</dbReference>
<keyword evidence="2" id="KW-0378">Hydrolase</keyword>
<accession>A0ABV4CJE5</accession>
<keyword evidence="5" id="KW-1185">Reference proteome</keyword>
<reference evidence="4 5" key="1">
    <citation type="submission" date="2024-08" db="EMBL/GenBank/DDBJ databases">
        <title>Genome mining of Saccharopolyspora cebuensis PGLac3 from Nigerian medicinal plant.</title>
        <authorList>
            <person name="Ezeobiora C.E."/>
            <person name="Igbokwe N.H."/>
            <person name="Amin D.H."/>
            <person name="Mendie U.E."/>
        </authorList>
    </citation>
    <scope>NUCLEOTIDE SEQUENCE [LARGE SCALE GENOMIC DNA]</scope>
    <source>
        <strain evidence="4 5">PGLac3</strain>
    </source>
</reference>
<evidence type="ECO:0000313" key="4">
    <source>
        <dbReference type="EMBL" id="MEY8040242.1"/>
    </source>
</evidence>
<dbReference type="Gene3D" id="3.40.630.10">
    <property type="entry name" value="Zn peptidases"/>
    <property type="match status" value="1"/>
</dbReference>
<proteinExistence type="predicted"/>
<evidence type="ECO:0000256" key="2">
    <source>
        <dbReference type="ARBA" id="ARBA00022801"/>
    </source>
</evidence>
<organism evidence="4 5">
    <name type="scientific">Saccharopolyspora cebuensis</name>
    <dbReference type="NCBI Taxonomy" id="418759"/>
    <lineage>
        <taxon>Bacteria</taxon>
        <taxon>Bacillati</taxon>
        <taxon>Actinomycetota</taxon>
        <taxon>Actinomycetes</taxon>
        <taxon>Pseudonocardiales</taxon>
        <taxon>Pseudonocardiaceae</taxon>
        <taxon>Saccharopolyspora</taxon>
    </lineage>
</organism>
<dbReference type="RefSeq" id="WP_345365609.1">
    <property type="nucleotide sequence ID" value="NZ_BAABII010000016.1"/>
</dbReference>
<gene>
    <name evidence="4" type="ORF">AB8O55_12630</name>
</gene>
<dbReference type="CDD" id="cd03885">
    <property type="entry name" value="M20_CPDG2"/>
    <property type="match status" value="1"/>
</dbReference>
<dbReference type="InterPro" id="IPR011650">
    <property type="entry name" value="Peptidase_M20_dimer"/>
</dbReference>
<dbReference type="InterPro" id="IPR050072">
    <property type="entry name" value="Peptidase_M20A"/>
</dbReference>
<dbReference type="Proteomes" id="UP001564626">
    <property type="component" value="Unassembled WGS sequence"/>
</dbReference>
<dbReference type="SUPFAM" id="SSF53187">
    <property type="entry name" value="Zn-dependent exopeptidases"/>
    <property type="match status" value="1"/>
</dbReference>
<dbReference type="PIRSF" id="PIRSF037238">
    <property type="entry name" value="Carboxypeptidase_G2"/>
    <property type="match status" value="1"/>
</dbReference>
<protein>
    <submittedName>
        <fullName evidence="4">M20 family metallopeptidase</fullName>
    </submittedName>
</protein>
<dbReference type="Pfam" id="PF01546">
    <property type="entry name" value="Peptidase_M20"/>
    <property type="match status" value="1"/>
</dbReference>
<dbReference type="InterPro" id="IPR017150">
    <property type="entry name" value="Pept_M20_glutamate_carboxypep"/>
</dbReference>
<dbReference type="Gene3D" id="3.30.70.360">
    <property type="match status" value="1"/>
</dbReference>
<dbReference type="PANTHER" id="PTHR43808">
    <property type="entry name" value="ACETYLORNITHINE DEACETYLASE"/>
    <property type="match status" value="1"/>
</dbReference>
<comment type="caution">
    <text evidence="4">The sequence shown here is derived from an EMBL/GenBank/DDBJ whole genome shotgun (WGS) entry which is preliminary data.</text>
</comment>
<dbReference type="InterPro" id="IPR036264">
    <property type="entry name" value="Bact_exopeptidase_dim_dom"/>
</dbReference>
<sequence>MVSRALADAARRRQEDVLDDLRRLVESETPSGDKAALDAGLADLEVWLGERLGDPAARVRHDGGARGDVLDVTYRGTAPGAVLLLCHYDTVWPVGTLAEMPFAVDGDRITGPGCLDMKLGIVHGVWALRLLRELGIAHPSVRFLLTGDEEIGSRASQHHIERACAEVAATLVLEPGRDGMVKVRRKGLGLFDVTAHGLEAHAGLDPFAGASAVHALAELVPRITGLADPERGTTINVGLFSGGTGRNVIAGRASCEVDVRIQDPAEMPRIDAGLAALGHADERIRIEVSGGWNRPPMNPGPPSEALFAGAREVARELGMDLAGTSVGGVSDANFVSALGFPVLDGLGAVGAGPHSRDEHVVPSASPGQIGLVGGLLHRLAGS</sequence>
<evidence type="ECO:0000313" key="5">
    <source>
        <dbReference type="Proteomes" id="UP001564626"/>
    </source>
</evidence>
<keyword evidence="1" id="KW-0479">Metal-binding</keyword>
<dbReference type="EMBL" id="JBGEHV010000019">
    <property type="protein sequence ID" value="MEY8040242.1"/>
    <property type="molecule type" value="Genomic_DNA"/>
</dbReference>
<name>A0ABV4CJE5_9PSEU</name>